<dbReference type="Gene3D" id="2.60.40.3340">
    <property type="entry name" value="Domain of unknown function DUF4426"/>
    <property type="match status" value="1"/>
</dbReference>
<dbReference type="RefSeq" id="WP_345419470.1">
    <property type="nucleotide sequence ID" value="NZ_AP031496.1"/>
</dbReference>
<dbReference type="EMBL" id="BAABLX010000009">
    <property type="protein sequence ID" value="GAA4938049.1"/>
    <property type="molecule type" value="Genomic_DNA"/>
</dbReference>
<dbReference type="Pfam" id="PF14467">
    <property type="entry name" value="DUF4426"/>
    <property type="match status" value="1"/>
</dbReference>
<feature type="signal peptide" evidence="1">
    <location>
        <begin position="1"/>
        <end position="23"/>
    </location>
</feature>
<keyword evidence="4" id="KW-1185">Reference proteome</keyword>
<name>A0AAV3U0X5_9ALTE</name>
<proteinExistence type="predicted"/>
<evidence type="ECO:0000313" key="3">
    <source>
        <dbReference type="EMBL" id="GAA4938049.1"/>
    </source>
</evidence>
<organism evidence="3 4">
    <name type="scientific">Halioxenophilus aromaticivorans</name>
    <dbReference type="NCBI Taxonomy" id="1306992"/>
    <lineage>
        <taxon>Bacteria</taxon>
        <taxon>Pseudomonadati</taxon>
        <taxon>Pseudomonadota</taxon>
        <taxon>Gammaproteobacteria</taxon>
        <taxon>Alteromonadales</taxon>
        <taxon>Alteromonadaceae</taxon>
        <taxon>Halioxenophilus</taxon>
    </lineage>
</organism>
<dbReference type="AlphaFoldDB" id="A0AAV3U0X5"/>
<feature type="chain" id="PRO_5043663110" description="DUF4426 domain-containing protein" evidence="1">
    <location>
        <begin position="24"/>
        <end position="150"/>
    </location>
</feature>
<dbReference type="InterPro" id="IPR025218">
    <property type="entry name" value="DUF4426"/>
</dbReference>
<dbReference type="Proteomes" id="UP001409585">
    <property type="component" value="Unassembled WGS sequence"/>
</dbReference>
<evidence type="ECO:0000259" key="2">
    <source>
        <dbReference type="Pfam" id="PF14467"/>
    </source>
</evidence>
<gene>
    <name evidence="3" type="ORF">GCM10025791_14810</name>
</gene>
<accession>A0AAV3U0X5</accession>
<sequence>MVQAIKLLVGGLLLSMAAGFTSAQDGISIEQDGYRIFYSVFNSTMITPKVAQAYALERDNDLAYVNVVITQLEGNSQSLGVPAKIAGDAKNLMQQVQKLKFQTIQEQNTVYYLAPVSHGNEEVYHFEMTVRPETAQRSIDIEFTKKLYVE</sequence>
<evidence type="ECO:0000313" key="4">
    <source>
        <dbReference type="Proteomes" id="UP001409585"/>
    </source>
</evidence>
<keyword evidence="1" id="KW-0732">Signal</keyword>
<feature type="domain" description="DUF4426" evidence="2">
    <location>
        <begin position="31"/>
        <end position="150"/>
    </location>
</feature>
<comment type="caution">
    <text evidence="3">The sequence shown here is derived from an EMBL/GenBank/DDBJ whole genome shotgun (WGS) entry which is preliminary data.</text>
</comment>
<evidence type="ECO:0000256" key="1">
    <source>
        <dbReference type="SAM" id="SignalP"/>
    </source>
</evidence>
<protein>
    <recommendedName>
        <fullName evidence="2">DUF4426 domain-containing protein</fullName>
    </recommendedName>
</protein>
<reference evidence="4" key="1">
    <citation type="journal article" date="2019" name="Int. J. Syst. Evol. Microbiol.">
        <title>The Global Catalogue of Microorganisms (GCM) 10K type strain sequencing project: providing services to taxonomists for standard genome sequencing and annotation.</title>
        <authorList>
            <consortium name="The Broad Institute Genomics Platform"/>
            <consortium name="The Broad Institute Genome Sequencing Center for Infectious Disease"/>
            <person name="Wu L."/>
            <person name="Ma J."/>
        </authorList>
    </citation>
    <scope>NUCLEOTIDE SEQUENCE [LARGE SCALE GENOMIC DNA]</scope>
    <source>
        <strain evidence="4">JCM 19134</strain>
    </source>
</reference>